<keyword evidence="1" id="KW-0472">Membrane</keyword>
<protein>
    <submittedName>
        <fullName evidence="3">DUF58 domain-containing protein</fullName>
    </submittedName>
</protein>
<dbReference type="Proteomes" id="UP000233343">
    <property type="component" value="Unassembled WGS sequence"/>
</dbReference>
<gene>
    <name evidence="3" type="ORF">CWS20_26660</name>
</gene>
<evidence type="ECO:0000256" key="1">
    <source>
        <dbReference type="SAM" id="Phobius"/>
    </source>
</evidence>
<accession>A0A2N0Z8W7</accession>
<dbReference type="InterPro" id="IPR002881">
    <property type="entry name" value="DUF58"/>
</dbReference>
<dbReference type="RefSeq" id="WP_066196736.1">
    <property type="nucleotide sequence ID" value="NZ_JAFDQP010000013.1"/>
</dbReference>
<feature type="domain" description="DUF58" evidence="2">
    <location>
        <begin position="215"/>
        <end position="325"/>
    </location>
</feature>
<evidence type="ECO:0000313" key="4">
    <source>
        <dbReference type="Proteomes" id="UP000233343"/>
    </source>
</evidence>
<keyword evidence="1" id="KW-1133">Transmembrane helix</keyword>
<comment type="caution">
    <text evidence="3">The sequence shown here is derived from an EMBL/GenBank/DDBJ whole genome shotgun (WGS) entry which is preliminary data.</text>
</comment>
<evidence type="ECO:0000259" key="2">
    <source>
        <dbReference type="Pfam" id="PF01882"/>
    </source>
</evidence>
<feature type="transmembrane region" description="Helical" evidence="1">
    <location>
        <begin position="37"/>
        <end position="54"/>
    </location>
</feature>
<reference evidence="3 4" key="1">
    <citation type="journal article" date="2010" name="Int. J. Syst. Evol. Microbiol.">
        <title>Bacillus horneckiae sp. nov., isolated from a spacecraft-assembly clean room.</title>
        <authorList>
            <person name="Vaishampayan P."/>
            <person name="Probst A."/>
            <person name="Krishnamurthi S."/>
            <person name="Ghosh S."/>
            <person name="Osman S."/>
            <person name="McDowall A."/>
            <person name="Ruckmani A."/>
            <person name="Mayilraj S."/>
            <person name="Venkateswaran K."/>
        </authorList>
    </citation>
    <scope>NUCLEOTIDE SEQUENCE [LARGE SCALE GENOMIC DNA]</scope>
    <source>
        <strain evidence="4">1PO1SC</strain>
    </source>
</reference>
<evidence type="ECO:0000313" key="3">
    <source>
        <dbReference type="EMBL" id="PKG25958.1"/>
    </source>
</evidence>
<dbReference type="PANTHER" id="PTHR34351">
    <property type="entry name" value="SLR1927 PROTEIN-RELATED"/>
    <property type="match status" value="1"/>
</dbReference>
<keyword evidence="4" id="KW-1185">Reference proteome</keyword>
<proteinExistence type="predicted"/>
<dbReference type="EMBL" id="PISD01000084">
    <property type="protein sequence ID" value="PKG25958.1"/>
    <property type="molecule type" value="Genomic_DNA"/>
</dbReference>
<dbReference type="AlphaFoldDB" id="A0A2N0Z8W7"/>
<feature type="transmembrane region" description="Helical" evidence="1">
    <location>
        <begin position="12"/>
        <end position="31"/>
    </location>
</feature>
<dbReference type="PANTHER" id="PTHR34351:SF2">
    <property type="entry name" value="DUF58 DOMAIN-CONTAINING PROTEIN"/>
    <property type="match status" value="1"/>
</dbReference>
<dbReference type="Pfam" id="PF01882">
    <property type="entry name" value="DUF58"/>
    <property type="match status" value="1"/>
</dbReference>
<keyword evidence="1" id="KW-0812">Transmembrane</keyword>
<sequence>MSIWKKEIIEDQFLSIISLLSIVLLFASFYFQSALVFFSAVFILLLLYANSFYLKHVGGKLLFIDKRKRTRHFPNDEGQWVIIMENKGLPIMSGHLKITFNQVVRPMDENLNARQEHYEMSIPLSINYKERKEIIIPFITNKRGMAKLRKVELHLPHFFGLGETILQYKYLTKQEVLVYPRAISVKNKSVFLTNKQGESYARYSLFEDSLSPAGTRNYVNTDSFNQIHWKASAKNQQLQTKIYDRANETGWNISLNIAVSHSISKKMEELISSAADLAYFFEKNDIQFSVCINIRATNHIPFLYIPAGKGKGHLQKVLELLAIADSHGSIYPYEKMLSYYGRHLQQQPFFLHGGFQSDKAASIFHEMNTKGYSIYHLQTTKQSATIIQHSLPKKEVQNL</sequence>
<organism evidence="3 4">
    <name type="scientific">Cytobacillus horneckiae</name>
    <dbReference type="NCBI Taxonomy" id="549687"/>
    <lineage>
        <taxon>Bacteria</taxon>
        <taxon>Bacillati</taxon>
        <taxon>Bacillota</taxon>
        <taxon>Bacilli</taxon>
        <taxon>Bacillales</taxon>
        <taxon>Bacillaceae</taxon>
        <taxon>Cytobacillus</taxon>
    </lineage>
</organism>
<name>A0A2N0Z8W7_9BACI</name>